<dbReference type="GO" id="GO:0006508">
    <property type="term" value="P:proteolysis"/>
    <property type="evidence" value="ECO:0007669"/>
    <property type="project" value="UniProtKB-KW"/>
</dbReference>
<keyword evidence="3 5" id="KW-0378">Hydrolase</keyword>
<sequence length="495" mass="50966">MKDRWGDDTTGEGGKAAALDGVWRAERDLGSLSTITRAYGAQAVWATRDAAGRTVTGKGVTVAVIDTGVAAVPGLDAPGKVLNGPDLSYDSQQAGTRYVDGYGHGTHMAAIVAGRDSAVRAGTERDPRHFVGVAPDARILSVKVGASDGGADVSQVIAAVDWVVAHRAETGTRVINLSYGTLSQQPAAVDPLARAVENAWRKGIVVVASAGNDGLASPRLAMPAEDPYVIAVGAVDHRGTPDPRDDQVGSFTNGGSTARRPDVLAPGKSVVSLRVPGSDADRHHPEGRLPGDAAGRFFRGSGTSQAAAVVSGSVALLLQARPSLTPDQVKALLRGTADPLAVGHPAMGAGVIDLKGALAAPAPTARQAWPASTGLGTLEASRGGDHVVDPANGRALFGEVDALGAPFSSARWVAASTAGTAWSGGAWNGRTWTGTGWATGGWAPAAWTGTSWSGLDWSTRSWSADAWAARSWRGTDFLARSWRGSTWLARSWRGF</sequence>
<dbReference type="Pfam" id="PF00082">
    <property type="entry name" value="Peptidase_S8"/>
    <property type="match status" value="1"/>
</dbReference>
<keyword evidence="4 5" id="KW-0720">Serine protease</keyword>
<protein>
    <submittedName>
        <fullName evidence="8">Peptidase S8 and S53 subtilisin kexin sedolisin</fullName>
    </submittedName>
</protein>
<reference evidence="8 9" key="1">
    <citation type="submission" date="2018-09" db="EMBL/GenBank/DDBJ databases">
        <title>YIM 75000 draft genome.</title>
        <authorList>
            <person name="Tang S."/>
            <person name="Feng Y."/>
        </authorList>
    </citation>
    <scope>NUCLEOTIDE SEQUENCE [LARGE SCALE GENOMIC DNA]</scope>
    <source>
        <strain evidence="8 9">YIM 75000</strain>
    </source>
</reference>
<proteinExistence type="inferred from homology"/>
<dbReference type="InterPro" id="IPR000209">
    <property type="entry name" value="Peptidase_S8/S53_dom"/>
</dbReference>
<evidence type="ECO:0000313" key="9">
    <source>
        <dbReference type="Proteomes" id="UP000265614"/>
    </source>
</evidence>
<evidence type="ECO:0000256" key="2">
    <source>
        <dbReference type="ARBA" id="ARBA00022670"/>
    </source>
</evidence>
<dbReference type="SUPFAM" id="SSF52743">
    <property type="entry name" value="Subtilisin-like"/>
    <property type="match status" value="1"/>
</dbReference>
<dbReference type="GO" id="GO:0004252">
    <property type="term" value="F:serine-type endopeptidase activity"/>
    <property type="evidence" value="ECO:0007669"/>
    <property type="project" value="UniProtKB-UniRule"/>
</dbReference>
<evidence type="ECO:0000256" key="5">
    <source>
        <dbReference type="PROSITE-ProRule" id="PRU01240"/>
    </source>
</evidence>
<dbReference type="PANTHER" id="PTHR43806:SF11">
    <property type="entry name" value="CEREVISIN-RELATED"/>
    <property type="match status" value="1"/>
</dbReference>
<dbReference type="PROSITE" id="PS51892">
    <property type="entry name" value="SUBTILASE"/>
    <property type="match status" value="1"/>
</dbReference>
<dbReference type="PRINTS" id="PR00723">
    <property type="entry name" value="SUBTILISIN"/>
</dbReference>
<dbReference type="Gene3D" id="3.40.50.200">
    <property type="entry name" value="Peptidase S8/S53 domain"/>
    <property type="match status" value="1"/>
</dbReference>
<dbReference type="InterPro" id="IPR050131">
    <property type="entry name" value="Peptidase_S8_subtilisin-like"/>
</dbReference>
<dbReference type="EMBL" id="QZEZ01000002">
    <property type="protein sequence ID" value="RJK97248.1"/>
    <property type="molecule type" value="Genomic_DNA"/>
</dbReference>
<feature type="active site" description="Charge relay system" evidence="5">
    <location>
        <position position="104"/>
    </location>
</feature>
<keyword evidence="2 5" id="KW-0645">Protease</keyword>
<feature type="region of interest" description="Disordered" evidence="6">
    <location>
        <begin position="238"/>
        <end position="263"/>
    </location>
</feature>
<evidence type="ECO:0000313" key="8">
    <source>
        <dbReference type="EMBL" id="RJK97248.1"/>
    </source>
</evidence>
<gene>
    <name evidence="8" type="ORF">D5H78_07930</name>
</gene>
<accession>A0A3A3Z6B3</accession>
<dbReference type="InterPro" id="IPR015500">
    <property type="entry name" value="Peptidase_S8_subtilisin-rel"/>
</dbReference>
<evidence type="ECO:0000256" key="6">
    <source>
        <dbReference type="SAM" id="MobiDB-lite"/>
    </source>
</evidence>
<name>A0A3A3Z6B3_9ACTN</name>
<comment type="similarity">
    <text evidence="1 5">Belongs to the peptidase S8 family.</text>
</comment>
<evidence type="ECO:0000256" key="4">
    <source>
        <dbReference type="ARBA" id="ARBA00022825"/>
    </source>
</evidence>
<dbReference type="AlphaFoldDB" id="A0A3A3Z6B3"/>
<evidence type="ECO:0000256" key="1">
    <source>
        <dbReference type="ARBA" id="ARBA00011073"/>
    </source>
</evidence>
<feature type="compositionally biased region" description="Basic and acidic residues" evidence="6">
    <location>
        <begin position="238"/>
        <end position="247"/>
    </location>
</feature>
<feature type="active site" description="Charge relay system" evidence="5">
    <location>
        <position position="66"/>
    </location>
</feature>
<keyword evidence="9" id="KW-1185">Reference proteome</keyword>
<evidence type="ECO:0000259" key="7">
    <source>
        <dbReference type="Pfam" id="PF00082"/>
    </source>
</evidence>
<comment type="caution">
    <text evidence="8">The sequence shown here is derived from an EMBL/GenBank/DDBJ whole genome shotgun (WGS) entry which is preliminary data.</text>
</comment>
<dbReference type="PANTHER" id="PTHR43806">
    <property type="entry name" value="PEPTIDASE S8"/>
    <property type="match status" value="1"/>
</dbReference>
<dbReference type="InterPro" id="IPR036852">
    <property type="entry name" value="Peptidase_S8/S53_dom_sf"/>
</dbReference>
<organism evidence="8 9">
    <name type="scientific">Vallicoccus soli</name>
    <dbReference type="NCBI Taxonomy" id="2339232"/>
    <lineage>
        <taxon>Bacteria</taxon>
        <taxon>Bacillati</taxon>
        <taxon>Actinomycetota</taxon>
        <taxon>Actinomycetes</taxon>
        <taxon>Motilibacterales</taxon>
        <taxon>Vallicoccaceae</taxon>
        <taxon>Vallicoccus</taxon>
    </lineage>
</organism>
<evidence type="ECO:0000256" key="3">
    <source>
        <dbReference type="ARBA" id="ARBA00022801"/>
    </source>
</evidence>
<feature type="active site" description="Charge relay system" evidence="5">
    <location>
        <position position="304"/>
    </location>
</feature>
<dbReference type="OrthoDB" id="9795680at2"/>
<feature type="domain" description="Peptidase S8/S53" evidence="7">
    <location>
        <begin position="57"/>
        <end position="344"/>
    </location>
</feature>
<dbReference type="Proteomes" id="UP000265614">
    <property type="component" value="Unassembled WGS sequence"/>
</dbReference>